<dbReference type="AlphaFoldDB" id="A0A6I4RGC9"/>
<dbReference type="Pfam" id="PF05154">
    <property type="entry name" value="TM2"/>
    <property type="match status" value="1"/>
</dbReference>
<evidence type="ECO:0000256" key="3">
    <source>
        <dbReference type="ARBA" id="ARBA00022989"/>
    </source>
</evidence>
<dbReference type="InterPro" id="IPR007829">
    <property type="entry name" value="TM2"/>
</dbReference>
<feature type="transmembrane region" description="Helical" evidence="5">
    <location>
        <begin position="78"/>
        <end position="101"/>
    </location>
</feature>
<evidence type="ECO:0000256" key="5">
    <source>
        <dbReference type="SAM" id="Phobius"/>
    </source>
</evidence>
<keyword evidence="4 5" id="KW-0472">Membrane</keyword>
<keyword evidence="9" id="KW-1185">Reference proteome</keyword>
<dbReference type="Proteomes" id="UP000435060">
    <property type="component" value="Unassembled WGS sequence"/>
</dbReference>
<evidence type="ECO:0000313" key="9">
    <source>
        <dbReference type="Proteomes" id="UP000435060"/>
    </source>
</evidence>
<evidence type="ECO:0000259" key="6">
    <source>
        <dbReference type="Pfam" id="PF05154"/>
    </source>
</evidence>
<sequence length="165" mass="18575">MNYAQTFLMANMNAFPPEALPIIKEELDQLDEDAITRLLMTDIKSPTTALVCAIFLGELGIDRFYIGHKGIGIAKLALTVAAYLTLIILIGLFLLVGVYIWKLVDCFLIMKACKQANFERLMWQINQVKQDKTYATASEIKKDIVNVPTELNEVMEVTKEEISAE</sequence>
<reference evidence="7 9" key="2">
    <citation type="submission" date="2019-11" db="EMBL/GenBank/DDBJ databases">
        <title>Streptococcis sp. isolated from the respiratory tract of Marmot.</title>
        <authorList>
            <person name="Zhang G."/>
        </authorList>
    </citation>
    <scope>NUCLEOTIDE SEQUENCE [LARGE SCALE GENOMIC DNA]</scope>
    <source>
        <strain evidence="9">zg-86</strain>
        <strain evidence="7">Zg-86</strain>
    </source>
</reference>
<evidence type="ECO:0000313" key="7">
    <source>
        <dbReference type="EMBL" id="MTB64965.1"/>
    </source>
</evidence>
<dbReference type="Proteomes" id="UP000435423">
    <property type="component" value="Unassembled WGS sequence"/>
</dbReference>
<comment type="caution">
    <text evidence="8">The sequence shown here is derived from an EMBL/GenBank/DDBJ whole genome shotgun (WGS) entry which is preliminary data.</text>
</comment>
<evidence type="ECO:0000313" key="8">
    <source>
        <dbReference type="EMBL" id="MWV56950.1"/>
    </source>
</evidence>
<keyword evidence="2 5" id="KW-0812">Transmembrane</keyword>
<reference evidence="8 10" key="1">
    <citation type="submission" date="2019-10" db="EMBL/GenBank/DDBJ databases">
        <title>Streptococcis sp, isolated from the respiratory tract of Marmot.</title>
        <authorList>
            <person name="Zhang G."/>
        </authorList>
    </citation>
    <scope>NUCLEOTIDE SEQUENCE [LARGE SCALE GENOMIC DNA]</scope>
    <source>
        <strain evidence="10">zg-70</strain>
        <strain evidence="8">Zg-70</strain>
    </source>
</reference>
<dbReference type="EMBL" id="WUBJ01000010">
    <property type="protein sequence ID" value="MWV56950.1"/>
    <property type="molecule type" value="Genomic_DNA"/>
</dbReference>
<keyword evidence="3 5" id="KW-1133">Transmembrane helix</keyword>
<comment type="subcellular location">
    <subcellularLocation>
        <location evidence="1">Membrane</location>
        <topology evidence="1">Multi-pass membrane protein</topology>
    </subcellularLocation>
</comment>
<feature type="domain" description="TM2" evidence="6">
    <location>
        <begin position="44"/>
        <end position="93"/>
    </location>
</feature>
<evidence type="ECO:0000256" key="4">
    <source>
        <dbReference type="ARBA" id="ARBA00023136"/>
    </source>
</evidence>
<name>A0A6I4RGC9_9STRE</name>
<proteinExistence type="predicted"/>
<evidence type="ECO:0000313" key="10">
    <source>
        <dbReference type="Proteomes" id="UP000435423"/>
    </source>
</evidence>
<accession>A0A6I4RGC9</accession>
<dbReference type="EMBL" id="WLCG01000011">
    <property type="protein sequence ID" value="MTB64965.1"/>
    <property type="molecule type" value="Genomic_DNA"/>
</dbReference>
<evidence type="ECO:0000256" key="2">
    <source>
        <dbReference type="ARBA" id="ARBA00022692"/>
    </source>
</evidence>
<organism evidence="8 10">
    <name type="scientific">Streptococcus zhangguiae</name>
    <dbReference type="NCBI Taxonomy" id="2664091"/>
    <lineage>
        <taxon>Bacteria</taxon>
        <taxon>Bacillati</taxon>
        <taxon>Bacillota</taxon>
        <taxon>Bacilli</taxon>
        <taxon>Lactobacillales</taxon>
        <taxon>Streptococcaceae</taxon>
        <taxon>Streptococcus</taxon>
    </lineage>
</organism>
<gene>
    <name evidence="7" type="ORF">GGG87_08140</name>
    <name evidence="8" type="ORF">GGH11_08175</name>
</gene>
<dbReference type="GO" id="GO:0016020">
    <property type="term" value="C:membrane"/>
    <property type="evidence" value="ECO:0007669"/>
    <property type="project" value="UniProtKB-SubCell"/>
</dbReference>
<dbReference type="RefSeq" id="WP_154608819.1">
    <property type="nucleotide sequence ID" value="NZ_CP072115.1"/>
</dbReference>
<evidence type="ECO:0000256" key="1">
    <source>
        <dbReference type="ARBA" id="ARBA00004141"/>
    </source>
</evidence>
<protein>
    <submittedName>
        <fullName evidence="8">NINE protein</fullName>
    </submittedName>
</protein>